<protein>
    <submittedName>
        <fullName evidence="1">Uncharacterized protein</fullName>
    </submittedName>
</protein>
<organism evidence="1">
    <name type="scientific">viral metagenome</name>
    <dbReference type="NCBI Taxonomy" id="1070528"/>
    <lineage>
        <taxon>unclassified sequences</taxon>
        <taxon>metagenomes</taxon>
        <taxon>organismal metagenomes</taxon>
    </lineage>
</organism>
<reference evidence="1" key="1">
    <citation type="submission" date="2020-03" db="EMBL/GenBank/DDBJ databases">
        <title>The deep terrestrial virosphere.</title>
        <authorList>
            <person name="Holmfeldt K."/>
            <person name="Nilsson E."/>
            <person name="Simone D."/>
            <person name="Lopez-Fernandez M."/>
            <person name="Wu X."/>
            <person name="de Brujin I."/>
            <person name="Lundin D."/>
            <person name="Andersson A."/>
            <person name="Bertilsson S."/>
            <person name="Dopson M."/>
        </authorList>
    </citation>
    <scope>NUCLEOTIDE SEQUENCE</scope>
    <source>
        <strain evidence="1">MM415A04570</strain>
        <strain evidence="2">MM415B02430</strain>
    </source>
</reference>
<dbReference type="EMBL" id="MT141707">
    <property type="protein sequence ID" value="QJA69456.1"/>
    <property type="molecule type" value="Genomic_DNA"/>
</dbReference>
<gene>
    <name evidence="1" type="ORF">MM415A04570_0006</name>
    <name evidence="2" type="ORF">MM415B02430_0012</name>
</gene>
<dbReference type="AlphaFoldDB" id="A0A6M3JHZ1"/>
<evidence type="ECO:0000313" key="2">
    <source>
        <dbReference type="EMBL" id="QJA90171.1"/>
    </source>
</evidence>
<proteinExistence type="predicted"/>
<accession>A0A6M3JHZ1</accession>
<evidence type="ECO:0000313" key="1">
    <source>
        <dbReference type="EMBL" id="QJA69456.1"/>
    </source>
</evidence>
<name>A0A6M3JHZ1_9ZZZZ</name>
<sequence length="93" mass="10574">MENKERIAEELYNGYHAMSKKECQRKAGIILGIMEFLGYRLIPELTVLSNEEMRAINNAMPPEAKYGDVFKAIAQAQLNKDREQLANQGGENE</sequence>
<dbReference type="EMBL" id="MT142895">
    <property type="protein sequence ID" value="QJA90171.1"/>
    <property type="molecule type" value="Genomic_DNA"/>
</dbReference>